<dbReference type="InterPro" id="IPR003356">
    <property type="entry name" value="DNA_methylase_A-5"/>
</dbReference>
<dbReference type="Pfam" id="PF02384">
    <property type="entry name" value="N6_Mtase"/>
    <property type="match status" value="1"/>
</dbReference>
<protein>
    <recommendedName>
        <fullName evidence="2">site-specific DNA-methyltransferase (adenine-specific)</fullName>
        <ecNumber evidence="2">2.1.1.72</ecNumber>
    </recommendedName>
</protein>
<keyword evidence="5" id="KW-0949">S-adenosyl-L-methionine</keyword>
<dbReference type="Gene3D" id="3.40.50.150">
    <property type="entry name" value="Vaccinia Virus protein VP39"/>
    <property type="match status" value="1"/>
</dbReference>
<dbReference type="AlphaFoldDB" id="A0A918WM75"/>
<gene>
    <name evidence="10" type="ORF">GCM10007100_23800</name>
</gene>
<organism evidence="10 11">
    <name type="scientific">Roseibacillus persicicus</name>
    <dbReference type="NCBI Taxonomy" id="454148"/>
    <lineage>
        <taxon>Bacteria</taxon>
        <taxon>Pseudomonadati</taxon>
        <taxon>Verrucomicrobiota</taxon>
        <taxon>Verrucomicrobiia</taxon>
        <taxon>Verrucomicrobiales</taxon>
        <taxon>Verrucomicrobiaceae</taxon>
        <taxon>Roseibacillus</taxon>
    </lineage>
</organism>
<evidence type="ECO:0000313" key="10">
    <source>
        <dbReference type="EMBL" id="GHC56139.1"/>
    </source>
</evidence>
<sequence>MLHLNPRLKALIDRLWNRFWAGGISNPLSAIEQITYLLFMKQIDELDLKRQSDAEFTGDTFTSRFEGDFYLPHDQAKANELLDPKNNKTAKAKRENKAELKKLAIDKQTLRWSHFRNWKADEMLPHVQQKVFPFIKTLNGETSAFTRHMANAVFIIPKAELLSKAIADIEEIYEEIERDAKEEGHLFQDIQGDVYEMLLSEISSAGKNGQFRTPRHIIKLVSELVNPQLGHRICDPACGTAGFLLEAYQYIITQLAIRKAKRGETFEKDDDGFVRTSVAGLLTQKNKDILEQGLRGFDIDTTMVRLGLMNLMMHGIDNPVVDYKDTLSKSFTEEGGYDIIMANPPFTGSIDKGDINESLKLKTTKTELLFIERIHTLLVTGGTAGIIIPQGVLFGANKAFVDARKLIIDKAELKAVISLPSGVFKPYAGVATAILVFTKGGKTRNTWFYNLENDGLSLDDKRQRIEGSELPDVVEKWNARDPKKCVGDRKANHFFVPVKELKETKYDLSFNRYAKVEHEETEYEEPAVILDKLKKIETKIQAGIEELEGILK</sequence>
<name>A0A918WM75_9BACT</name>
<evidence type="ECO:0000313" key="11">
    <source>
        <dbReference type="Proteomes" id="UP000644507"/>
    </source>
</evidence>
<dbReference type="PANTHER" id="PTHR42933">
    <property type="entry name" value="SLR6095 PROTEIN"/>
    <property type="match status" value="1"/>
</dbReference>
<proteinExistence type="inferred from homology"/>
<dbReference type="Pfam" id="PF12161">
    <property type="entry name" value="HsdM_N"/>
    <property type="match status" value="1"/>
</dbReference>
<evidence type="ECO:0000256" key="6">
    <source>
        <dbReference type="ARBA" id="ARBA00022747"/>
    </source>
</evidence>
<dbReference type="InterPro" id="IPR022749">
    <property type="entry name" value="D12N6_MeTrfase_N"/>
</dbReference>
<evidence type="ECO:0000259" key="8">
    <source>
        <dbReference type="Pfam" id="PF02384"/>
    </source>
</evidence>
<dbReference type="GO" id="GO:0032259">
    <property type="term" value="P:methylation"/>
    <property type="evidence" value="ECO:0007669"/>
    <property type="project" value="UniProtKB-KW"/>
</dbReference>
<keyword evidence="6" id="KW-0680">Restriction system</keyword>
<dbReference type="RefSeq" id="WP_189570187.1">
    <property type="nucleotide sequence ID" value="NZ_BMXI01000009.1"/>
</dbReference>
<accession>A0A918WM75</accession>
<dbReference type="PANTHER" id="PTHR42933:SF3">
    <property type="entry name" value="TYPE I RESTRICTION ENZYME MJAVIII METHYLASE SUBUNIT"/>
    <property type="match status" value="1"/>
</dbReference>
<comment type="similarity">
    <text evidence="1">Belongs to the N(4)/N(6)-methyltransferase family.</text>
</comment>
<comment type="catalytic activity">
    <reaction evidence="7">
        <text>a 2'-deoxyadenosine in DNA + S-adenosyl-L-methionine = an N(6)-methyl-2'-deoxyadenosine in DNA + S-adenosyl-L-homocysteine + H(+)</text>
        <dbReference type="Rhea" id="RHEA:15197"/>
        <dbReference type="Rhea" id="RHEA-COMP:12418"/>
        <dbReference type="Rhea" id="RHEA-COMP:12419"/>
        <dbReference type="ChEBI" id="CHEBI:15378"/>
        <dbReference type="ChEBI" id="CHEBI:57856"/>
        <dbReference type="ChEBI" id="CHEBI:59789"/>
        <dbReference type="ChEBI" id="CHEBI:90615"/>
        <dbReference type="ChEBI" id="CHEBI:90616"/>
        <dbReference type="EC" id="2.1.1.72"/>
    </reaction>
</comment>
<dbReference type="Proteomes" id="UP000644507">
    <property type="component" value="Unassembled WGS sequence"/>
</dbReference>
<evidence type="ECO:0000256" key="1">
    <source>
        <dbReference type="ARBA" id="ARBA00006594"/>
    </source>
</evidence>
<dbReference type="EMBL" id="BMXI01000009">
    <property type="protein sequence ID" value="GHC56139.1"/>
    <property type="molecule type" value="Genomic_DNA"/>
</dbReference>
<dbReference type="GO" id="GO:0008170">
    <property type="term" value="F:N-methyltransferase activity"/>
    <property type="evidence" value="ECO:0007669"/>
    <property type="project" value="InterPro"/>
</dbReference>
<evidence type="ECO:0000256" key="4">
    <source>
        <dbReference type="ARBA" id="ARBA00022679"/>
    </source>
</evidence>
<dbReference type="GO" id="GO:0003677">
    <property type="term" value="F:DNA binding"/>
    <property type="evidence" value="ECO:0007669"/>
    <property type="project" value="InterPro"/>
</dbReference>
<evidence type="ECO:0000256" key="2">
    <source>
        <dbReference type="ARBA" id="ARBA00011900"/>
    </source>
</evidence>
<feature type="domain" description="DNA methylase adenine-specific" evidence="8">
    <location>
        <begin position="188"/>
        <end position="520"/>
    </location>
</feature>
<dbReference type="GO" id="GO:0009007">
    <property type="term" value="F:site-specific DNA-methyltransferase (adenine-specific) activity"/>
    <property type="evidence" value="ECO:0007669"/>
    <property type="project" value="UniProtKB-EC"/>
</dbReference>
<dbReference type="EC" id="2.1.1.72" evidence="2"/>
<dbReference type="PRINTS" id="PR00507">
    <property type="entry name" value="N12N6MTFRASE"/>
</dbReference>
<dbReference type="InterPro" id="IPR038333">
    <property type="entry name" value="T1MK-like_N_sf"/>
</dbReference>
<dbReference type="GO" id="GO:0009307">
    <property type="term" value="P:DNA restriction-modification system"/>
    <property type="evidence" value="ECO:0007669"/>
    <property type="project" value="UniProtKB-KW"/>
</dbReference>
<evidence type="ECO:0000259" key="9">
    <source>
        <dbReference type="Pfam" id="PF12161"/>
    </source>
</evidence>
<keyword evidence="4" id="KW-0808">Transferase</keyword>
<evidence type="ECO:0000256" key="3">
    <source>
        <dbReference type="ARBA" id="ARBA00022603"/>
    </source>
</evidence>
<keyword evidence="3" id="KW-0489">Methyltransferase</keyword>
<dbReference type="SUPFAM" id="SSF53335">
    <property type="entry name" value="S-adenosyl-L-methionine-dependent methyltransferases"/>
    <property type="match status" value="1"/>
</dbReference>
<keyword evidence="11" id="KW-1185">Reference proteome</keyword>
<reference evidence="10" key="2">
    <citation type="submission" date="2020-09" db="EMBL/GenBank/DDBJ databases">
        <authorList>
            <person name="Sun Q."/>
            <person name="Kim S."/>
        </authorList>
    </citation>
    <scope>NUCLEOTIDE SEQUENCE</scope>
    <source>
        <strain evidence="10">KCTC 12988</strain>
    </source>
</reference>
<evidence type="ECO:0000256" key="7">
    <source>
        <dbReference type="ARBA" id="ARBA00047942"/>
    </source>
</evidence>
<comment type="caution">
    <text evidence="10">The sequence shown here is derived from an EMBL/GenBank/DDBJ whole genome shotgun (WGS) entry which is preliminary data.</text>
</comment>
<evidence type="ECO:0000256" key="5">
    <source>
        <dbReference type="ARBA" id="ARBA00022691"/>
    </source>
</evidence>
<dbReference type="Gene3D" id="1.20.1260.30">
    <property type="match status" value="1"/>
</dbReference>
<dbReference type="InterPro" id="IPR051537">
    <property type="entry name" value="DNA_Adenine_Mtase"/>
</dbReference>
<dbReference type="InterPro" id="IPR029063">
    <property type="entry name" value="SAM-dependent_MTases_sf"/>
</dbReference>
<reference evidence="10" key="1">
    <citation type="journal article" date="2014" name="Int. J. Syst. Evol. Microbiol.">
        <title>Complete genome sequence of Corynebacterium casei LMG S-19264T (=DSM 44701T), isolated from a smear-ripened cheese.</title>
        <authorList>
            <consortium name="US DOE Joint Genome Institute (JGI-PGF)"/>
            <person name="Walter F."/>
            <person name="Albersmeier A."/>
            <person name="Kalinowski J."/>
            <person name="Ruckert C."/>
        </authorList>
    </citation>
    <scope>NUCLEOTIDE SEQUENCE</scope>
    <source>
        <strain evidence="10">KCTC 12988</strain>
    </source>
</reference>
<feature type="domain" description="N6 adenine-specific DNA methyltransferase N-terminal" evidence="9">
    <location>
        <begin position="8"/>
        <end position="168"/>
    </location>
</feature>